<sequence length="118" mass="13285">MKELLKRFDMDNAKTIDTPIATATRLDMDESGTLVDEKKYRGMIDSLIYLTSSKPDIVYNADYAGYLVDRKCTSGMTHFIGSCLISWASKKQNFVPLSIAKDEYVVVASCCAQLLWIK</sequence>
<reference evidence="1" key="1">
    <citation type="submission" date="2025-08" db="UniProtKB">
        <authorList>
            <consortium name="RefSeq"/>
        </authorList>
    </citation>
    <scope>IDENTIFICATION</scope>
</reference>
<protein>
    <submittedName>
        <fullName evidence="1">Uncharacterized mitochondrial protein AtMg00810-like</fullName>
    </submittedName>
</protein>
<gene>
    <name evidence="1" type="primary">LOC107828592</name>
</gene>
<dbReference type="AlphaFoldDB" id="A0A1S4DDB1"/>
<dbReference type="RefSeq" id="XP_016511427.1">
    <property type="nucleotide sequence ID" value="XM_016655941.1"/>
</dbReference>
<dbReference type="PANTHER" id="PTHR11439:SF486">
    <property type="entry name" value="RLK (RECEPTOR-LIKE KINASE) PROTEIN, PUTATIVE-RELATED"/>
    <property type="match status" value="1"/>
</dbReference>
<dbReference type="OrthoDB" id="1660489at2759"/>
<proteinExistence type="predicted"/>
<organism evidence="1">
    <name type="scientific">Nicotiana tabacum</name>
    <name type="common">Common tobacco</name>
    <dbReference type="NCBI Taxonomy" id="4097"/>
    <lineage>
        <taxon>Eukaryota</taxon>
        <taxon>Viridiplantae</taxon>
        <taxon>Streptophyta</taxon>
        <taxon>Embryophyta</taxon>
        <taxon>Tracheophyta</taxon>
        <taxon>Spermatophyta</taxon>
        <taxon>Magnoliopsida</taxon>
        <taxon>eudicotyledons</taxon>
        <taxon>Gunneridae</taxon>
        <taxon>Pentapetalae</taxon>
        <taxon>asterids</taxon>
        <taxon>lamiids</taxon>
        <taxon>Solanales</taxon>
        <taxon>Solanaceae</taxon>
        <taxon>Nicotianoideae</taxon>
        <taxon>Nicotianeae</taxon>
        <taxon>Nicotiana</taxon>
    </lineage>
</organism>
<evidence type="ECO:0000313" key="1">
    <source>
        <dbReference type="RefSeq" id="XP_016511427.1"/>
    </source>
</evidence>
<dbReference type="STRING" id="4097.A0A1S4DDB1"/>
<dbReference type="CDD" id="cd09272">
    <property type="entry name" value="RNase_HI_RT_Ty1"/>
    <property type="match status" value="1"/>
</dbReference>
<accession>A0A1S4DDB1</accession>
<dbReference type="PaxDb" id="4097-A0A1S4DDB1"/>
<dbReference type="PANTHER" id="PTHR11439">
    <property type="entry name" value="GAG-POL-RELATED RETROTRANSPOSON"/>
    <property type="match status" value="1"/>
</dbReference>
<name>A0A1S4DDB1_TOBAC</name>
<dbReference type="KEGG" id="nta:107828592"/>